<dbReference type="STRING" id="1867956.BJF95_14320"/>
<dbReference type="InterPro" id="IPR006342">
    <property type="entry name" value="FkbM_mtfrase"/>
</dbReference>
<dbReference type="EMBL" id="MKIM01000018">
    <property type="protein sequence ID" value="OLP46860.1"/>
    <property type="molecule type" value="Genomic_DNA"/>
</dbReference>
<sequence>MLLDPTFELVDKQSRNEELCCYHFENADIRCDHVQEKQETVVLKTAIRAILPEQVYDTLRRAKQNFMTRRFSSYVSEHNYGGYRLKVLIADPIGAEWYDHDESAMPEIDELKRFDLTGKTVFDLGAHQCVIAMLLAQLTGKAGRVIAVEANAHNHKVSLQNLATNQFDNVTCVHGLVSSGKLDIAIDGGLNGRARRADSTTPKLKVLTIDDMTQLYGAPGLVLLDIEGHEIEALSAATETLKDPHCHWLVELHGDADLADYGHKNSDIFKFFPTTLFKPVILDTKAGHFLPLAPQDLPHERCHIVFERIA</sequence>
<evidence type="ECO:0000259" key="1">
    <source>
        <dbReference type="Pfam" id="PF05050"/>
    </source>
</evidence>
<evidence type="ECO:0000313" key="3">
    <source>
        <dbReference type="Proteomes" id="UP000186894"/>
    </source>
</evidence>
<feature type="domain" description="Methyltransferase FkbM" evidence="1">
    <location>
        <begin position="125"/>
        <end position="256"/>
    </location>
</feature>
<keyword evidence="3" id="KW-1185">Reference proteome</keyword>
<comment type="caution">
    <text evidence="2">The sequence shown here is derived from an EMBL/GenBank/DDBJ whole genome shotgun (WGS) entry which is preliminary data.</text>
</comment>
<protein>
    <recommendedName>
        <fullName evidence="1">Methyltransferase FkbM domain-containing protein</fullName>
    </recommendedName>
</protein>
<dbReference type="NCBIfam" id="TIGR01444">
    <property type="entry name" value="fkbM_fam"/>
    <property type="match status" value="1"/>
</dbReference>
<name>A0A1Q8ZXN4_9HYPH</name>
<dbReference type="Proteomes" id="UP000186894">
    <property type="component" value="Unassembled WGS sequence"/>
</dbReference>
<dbReference type="SUPFAM" id="SSF53335">
    <property type="entry name" value="S-adenosyl-L-methionine-dependent methyltransferases"/>
    <property type="match status" value="1"/>
</dbReference>
<evidence type="ECO:0000313" key="2">
    <source>
        <dbReference type="EMBL" id="OLP46860.1"/>
    </source>
</evidence>
<dbReference type="InterPro" id="IPR029063">
    <property type="entry name" value="SAM-dependent_MTases_sf"/>
</dbReference>
<dbReference type="Pfam" id="PF05050">
    <property type="entry name" value="Methyltransf_21"/>
    <property type="match status" value="1"/>
</dbReference>
<organism evidence="2 3">
    <name type="scientific">Rhizobium oryziradicis</name>
    <dbReference type="NCBI Taxonomy" id="1867956"/>
    <lineage>
        <taxon>Bacteria</taxon>
        <taxon>Pseudomonadati</taxon>
        <taxon>Pseudomonadota</taxon>
        <taxon>Alphaproteobacteria</taxon>
        <taxon>Hyphomicrobiales</taxon>
        <taxon>Rhizobiaceae</taxon>
        <taxon>Rhizobium/Agrobacterium group</taxon>
        <taxon>Rhizobium</taxon>
    </lineage>
</organism>
<reference evidence="2 3" key="1">
    <citation type="submission" date="2016-09" db="EMBL/GenBank/DDBJ databases">
        <title>Rhizobium oryziradicis sp. nov., isolated from the root of rice.</title>
        <authorList>
            <person name="Zhao J."/>
            <person name="Zhang X."/>
        </authorList>
    </citation>
    <scope>NUCLEOTIDE SEQUENCE [LARGE SCALE GENOMIC DNA]</scope>
    <source>
        <strain evidence="2 3">N19</strain>
    </source>
</reference>
<proteinExistence type="predicted"/>
<dbReference type="AlphaFoldDB" id="A0A1Q8ZXN4"/>
<accession>A0A1Q8ZXN4</accession>
<gene>
    <name evidence="2" type="ORF">BJF95_14320</name>
</gene>
<dbReference type="Gene3D" id="3.40.50.150">
    <property type="entry name" value="Vaccinia Virus protein VP39"/>
    <property type="match status" value="1"/>
</dbReference>